<evidence type="ECO:0000256" key="4">
    <source>
        <dbReference type="ARBA" id="ARBA00023004"/>
    </source>
</evidence>
<dbReference type="Gene3D" id="3.20.20.70">
    <property type="entry name" value="Aldolase class I"/>
    <property type="match status" value="1"/>
</dbReference>
<gene>
    <name evidence="11" type="ORF">C7954_13022</name>
    <name evidence="8" type="ORF">SAMN04488597_1386</name>
    <name evidence="9" type="ORF">SAMN04488598_12722</name>
    <name evidence="10" type="ORF">SAMN04515652_12822</name>
</gene>
<dbReference type="InterPro" id="IPR016431">
    <property type="entry name" value="Pyrv-formate_lyase-activ_prd"/>
</dbReference>
<comment type="cofactor">
    <cofactor evidence="6">
        <name>[4Fe-4S] cluster</name>
        <dbReference type="ChEBI" id="CHEBI:49883"/>
    </cofactor>
    <text evidence="6">Binds 1 [4Fe-4S] cluster. The cluster is coordinated with 3 cysteines and an exchangeable S-adenosyl-L-methionine.</text>
</comment>
<dbReference type="InterPro" id="IPR007197">
    <property type="entry name" value="rSAM"/>
</dbReference>
<evidence type="ECO:0000313" key="11">
    <source>
        <dbReference type="EMBL" id="TDX39630.1"/>
    </source>
</evidence>
<dbReference type="GO" id="GO:0016829">
    <property type="term" value="F:lyase activity"/>
    <property type="evidence" value="ECO:0007669"/>
    <property type="project" value="UniProtKB-KW"/>
</dbReference>
<evidence type="ECO:0000256" key="1">
    <source>
        <dbReference type="ARBA" id="ARBA00022485"/>
    </source>
</evidence>
<dbReference type="Proteomes" id="UP000295472">
    <property type="component" value="Unassembled WGS sequence"/>
</dbReference>
<reference evidence="12 13" key="1">
    <citation type="submission" date="2016-10" db="EMBL/GenBank/DDBJ databases">
        <authorList>
            <person name="Varghese N."/>
            <person name="Submissions S."/>
        </authorList>
    </citation>
    <scope>NUCLEOTIDE SEQUENCE [LARGE SCALE GENOMIC DNA]</scope>
    <source>
        <strain evidence="8 15">WG10</strain>
        <strain evidence="9 13">WG2</strain>
        <strain evidence="10 12">WG5</strain>
    </source>
</reference>
<name>A0A1G6T6I8_9FIRM</name>
<evidence type="ECO:0000256" key="6">
    <source>
        <dbReference type="PIRSR" id="PIRSR004869-50"/>
    </source>
</evidence>
<dbReference type="PANTHER" id="PTHR30352:SF5">
    <property type="entry name" value="PYRUVATE FORMATE-LYASE 1-ACTIVATING ENZYME"/>
    <property type="match status" value="1"/>
</dbReference>
<protein>
    <submittedName>
        <fullName evidence="8">Pyruvate formate lyase activating enzyme</fullName>
    </submittedName>
</protein>
<dbReference type="PROSITE" id="PS51918">
    <property type="entry name" value="RADICAL_SAM"/>
    <property type="match status" value="1"/>
</dbReference>
<feature type="binding site" evidence="6">
    <location>
        <position position="82"/>
    </location>
    <ligand>
        <name>[4Fe-4S] cluster</name>
        <dbReference type="ChEBI" id="CHEBI:49883"/>
        <note>4Fe-4S-S-AdoMet</note>
    </ligand>
</feature>
<dbReference type="InterPro" id="IPR013785">
    <property type="entry name" value="Aldolase_TIM"/>
</dbReference>
<reference evidence="11 14" key="2">
    <citation type="submission" date="2019-03" db="EMBL/GenBank/DDBJ databases">
        <title>Subsurface microbial communities from deep shales in Ohio and West Virginia, USA.</title>
        <authorList>
            <person name="Wrighton K."/>
        </authorList>
    </citation>
    <scope>NUCLEOTIDE SEQUENCE [LARGE SCALE GENOMIC DNA]</scope>
    <source>
        <strain evidence="11 14">DSMZ 11287</strain>
    </source>
</reference>
<dbReference type="AlphaFoldDB" id="A0A1G6T6I8"/>
<dbReference type="GO" id="GO:0046872">
    <property type="term" value="F:metal ion binding"/>
    <property type="evidence" value="ECO:0007669"/>
    <property type="project" value="UniProtKB-KW"/>
</dbReference>
<evidence type="ECO:0000313" key="13">
    <source>
        <dbReference type="Proteomes" id="UP000199519"/>
    </source>
</evidence>
<dbReference type="SUPFAM" id="SSF102114">
    <property type="entry name" value="Radical SAM enzymes"/>
    <property type="match status" value="1"/>
</dbReference>
<dbReference type="EMBL" id="SOEF01000030">
    <property type="protein sequence ID" value="TDX39630.1"/>
    <property type="molecule type" value="Genomic_DNA"/>
</dbReference>
<evidence type="ECO:0000313" key="12">
    <source>
        <dbReference type="Proteomes" id="UP000198612"/>
    </source>
</evidence>
<accession>A0A1G6T6I8</accession>
<dbReference type="NCBIfam" id="TIGR04337">
    <property type="entry name" value="AmmeMemoSam_rS"/>
    <property type="match status" value="1"/>
</dbReference>
<keyword evidence="13" id="KW-1185">Reference proteome</keyword>
<keyword evidence="8" id="KW-0670">Pyruvate</keyword>
<keyword evidence="8" id="KW-0456">Lyase</keyword>
<proteinExistence type="predicted"/>
<dbReference type="EMBL" id="FOHG01000028">
    <property type="protein sequence ID" value="SET12834.1"/>
    <property type="molecule type" value="Genomic_DNA"/>
</dbReference>
<dbReference type="CDD" id="cd01335">
    <property type="entry name" value="Radical_SAM"/>
    <property type="match status" value="1"/>
</dbReference>
<dbReference type="SFLD" id="SFLDS00029">
    <property type="entry name" value="Radical_SAM"/>
    <property type="match status" value="1"/>
</dbReference>
<feature type="domain" description="Radical SAM core" evidence="7">
    <location>
        <begin position="67"/>
        <end position="282"/>
    </location>
</feature>
<evidence type="ECO:0000313" key="15">
    <source>
        <dbReference type="Proteomes" id="UP000324896"/>
    </source>
</evidence>
<dbReference type="SFLD" id="SFLDG01101">
    <property type="entry name" value="Uncharacterised_Radical_SAM_Su"/>
    <property type="match status" value="1"/>
</dbReference>
<evidence type="ECO:0000313" key="9">
    <source>
        <dbReference type="EMBL" id="SDF85117.1"/>
    </source>
</evidence>
<evidence type="ECO:0000313" key="14">
    <source>
        <dbReference type="Proteomes" id="UP000295472"/>
    </source>
</evidence>
<keyword evidence="3 6" id="KW-0479">Metal-binding</keyword>
<dbReference type="InterPro" id="IPR027596">
    <property type="entry name" value="AmmeMemoSam_rS"/>
</dbReference>
<dbReference type="PIRSF" id="PIRSF004869">
    <property type="entry name" value="PflX_prd"/>
    <property type="match status" value="1"/>
</dbReference>
<dbReference type="Pfam" id="PF04055">
    <property type="entry name" value="Radical_SAM"/>
    <property type="match status" value="1"/>
</dbReference>
<evidence type="ECO:0000259" key="7">
    <source>
        <dbReference type="PROSITE" id="PS51918"/>
    </source>
</evidence>
<dbReference type="Proteomes" id="UP000324896">
    <property type="component" value="Unassembled WGS sequence"/>
</dbReference>
<feature type="binding site" evidence="6">
    <location>
        <position position="89"/>
    </location>
    <ligand>
        <name>[4Fe-4S] cluster</name>
        <dbReference type="ChEBI" id="CHEBI:49883"/>
        <note>4Fe-4S-S-AdoMet</note>
    </ligand>
</feature>
<sequence length="289" mass="32950">MKEAMLYEKLNDQKVKCSVCSHRCVIKKGNRGICRVRENQEGTLYALNYGKTAAANIDPIEKKPLYHFLPHTKAFSIGTEGCNMKCSWCQNWRISQSPEPDKAVNGRNLPPEDVVEQALNNNCESIAYTYTEPTIFLEYALDTMKIAHKKDLKNVWVSNGYMTKETLAEIIPYLDAANIDYKGPAELYEKYTGSRLEPIKENLKYLYQAGVHLEVTTLVIPDLNDKKDQLEEIAQFIADELGSNVAWHVSRFYPGWKMQDRSRTPIETIKMAKSIGEKAGLKYVHMGNV</sequence>
<dbReference type="Proteomes" id="UP000199519">
    <property type="component" value="Unassembled WGS sequence"/>
</dbReference>
<evidence type="ECO:0000256" key="5">
    <source>
        <dbReference type="ARBA" id="ARBA00023014"/>
    </source>
</evidence>
<keyword evidence="4 6" id="KW-0408">Iron</keyword>
<keyword evidence="1" id="KW-0004">4Fe-4S</keyword>
<dbReference type="Proteomes" id="UP000198612">
    <property type="component" value="Unassembled WGS sequence"/>
</dbReference>
<dbReference type="InterPro" id="IPR058240">
    <property type="entry name" value="rSAM_sf"/>
</dbReference>
<dbReference type="PANTHER" id="PTHR30352">
    <property type="entry name" value="PYRUVATE FORMATE-LYASE-ACTIVATING ENZYME"/>
    <property type="match status" value="1"/>
</dbReference>
<dbReference type="EMBL" id="FMYT01000038">
    <property type="protein sequence ID" value="SDD24494.1"/>
    <property type="molecule type" value="Genomic_DNA"/>
</dbReference>
<dbReference type="RefSeq" id="WP_089720576.1">
    <property type="nucleotide sequence ID" value="NZ_FMYT01000038.1"/>
</dbReference>
<feature type="binding site" evidence="6">
    <location>
        <position position="86"/>
    </location>
    <ligand>
        <name>[4Fe-4S] cluster</name>
        <dbReference type="ChEBI" id="CHEBI:49883"/>
        <note>4Fe-4S-S-AdoMet</note>
    </ligand>
</feature>
<dbReference type="GO" id="GO:0051539">
    <property type="term" value="F:4 iron, 4 sulfur cluster binding"/>
    <property type="evidence" value="ECO:0007669"/>
    <property type="project" value="UniProtKB-KW"/>
</dbReference>
<dbReference type="GeneID" id="57013490"/>
<evidence type="ECO:0000313" key="10">
    <source>
        <dbReference type="EMBL" id="SET12834.1"/>
    </source>
</evidence>
<keyword evidence="2 6" id="KW-0949">S-adenosyl-L-methionine</keyword>
<keyword evidence="5 6" id="KW-0411">Iron-sulfur</keyword>
<dbReference type="InterPro" id="IPR034457">
    <property type="entry name" value="Organic_radical-activating"/>
</dbReference>
<evidence type="ECO:0000256" key="2">
    <source>
        <dbReference type="ARBA" id="ARBA00022691"/>
    </source>
</evidence>
<dbReference type="EMBL" id="FNBJ01000027">
    <property type="protein sequence ID" value="SDF85117.1"/>
    <property type="molecule type" value="Genomic_DNA"/>
</dbReference>
<organism evidence="8 15">
    <name type="scientific">Halanaerobium congolense</name>
    <dbReference type="NCBI Taxonomy" id="54121"/>
    <lineage>
        <taxon>Bacteria</taxon>
        <taxon>Bacillati</taxon>
        <taxon>Bacillota</taxon>
        <taxon>Clostridia</taxon>
        <taxon>Halanaerobiales</taxon>
        <taxon>Halanaerobiaceae</taxon>
        <taxon>Halanaerobium</taxon>
    </lineage>
</organism>
<evidence type="ECO:0000313" key="8">
    <source>
        <dbReference type="EMBL" id="SDD24494.1"/>
    </source>
</evidence>
<evidence type="ECO:0000256" key="3">
    <source>
        <dbReference type="ARBA" id="ARBA00022723"/>
    </source>
</evidence>